<dbReference type="Proteomes" id="UP000676409">
    <property type="component" value="Chromosome"/>
</dbReference>
<evidence type="ECO:0000313" key="4">
    <source>
        <dbReference type="Proteomes" id="UP000676409"/>
    </source>
</evidence>
<dbReference type="Pfam" id="PF00106">
    <property type="entry name" value="adh_short"/>
    <property type="match status" value="1"/>
</dbReference>
<name>A0A975IVJ5_9CAUL</name>
<evidence type="ECO:0000256" key="2">
    <source>
        <dbReference type="RuleBase" id="RU000363"/>
    </source>
</evidence>
<reference evidence="3" key="1">
    <citation type="submission" date="2021-04" db="EMBL/GenBank/DDBJ databases">
        <title>The complete genome sequence of Caulobacter sp. S6.</title>
        <authorList>
            <person name="Tang Y."/>
            <person name="Ouyang W."/>
            <person name="Liu Q."/>
            <person name="Huang B."/>
            <person name="Guo Z."/>
            <person name="Lei P."/>
        </authorList>
    </citation>
    <scope>NUCLEOTIDE SEQUENCE</scope>
    <source>
        <strain evidence="3">S6</strain>
    </source>
</reference>
<dbReference type="PANTHER" id="PTHR43157:SF31">
    <property type="entry name" value="PHOSPHATIDYLINOSITOL-GLYCAN BIOSYNTHESIS CLASS F PROTEIN"/>
    <property type="match status" value="1"/>
</dbReference>
<keyword evidence="4" id="KW-1185">Reference proteome</keyword>
<dbReference type="PRINTS" id="PR00080">
    <property type="entry name" value="SDRFAMILY"/>
</dbReference>
<accession>A0A975IVJ5</accession>
<dbReference type="AlphaFoldDB" id="A0A975IVJ5"/>
<evidence type="ECO:0000313" key="3">
    <source>
        <dbReference type="EMBL" id="QUD87391.1"/>
    </source>
</evidence>
<dbReference type="PRINTS" id="PR00081">
    <property type="entry name" value="GDHRDH"/>
</dbReference>
<sequence>MNGKVVVITGGTSGIGQVAAEALAAQGARVVLVARDKARGEATLKRLKPGQAHSLYIADLASIGATRALAAQIAAAEPRIDVLINNAGALFNSRRLSPDGLELTFALNHMAYFVLTEGLLDRLKATPGARVVSTASRAHQGSRLDFEDLQAAKSYSGFEVYGRSKLANILFTRELARRLAGSGVVANCLHPGFVATRFGDQSGGMLQRLMPLAKLMAVTPKAGADTIIHLASSPEVESQTGLYFYKRMPVAPSAEAQDDAAAARLWAESERLAAQAG</sequence>
<gene>
    <name evidence="3" type="ORF">KCG34_20420</name>
</gene>
<proteinExistence type="inferred from homology"/>
<dbReference type="PANTHER" id="PTHR43157">
    <property type="entry name" value="PHOSPHATIDYLINOSITOL-GLYCAN BIOSYNTHESIS CLASS F PROTEIN-RELATED"/>
    <property type="match status" value="1"/>
</dbReference>
<dbReference type="RefSeq" id="WP_211937443.1">
    <property type="nucleotide sequence ID" value="NZ_CP073078.1"/>
</dbReference>
<dbReference type="EMBL" id="CP073078">
    <property type="protein sequence ID" value="QUD87391.1"/>
    <property type="molecule type" value="Genomic_DNA"/>
</dbReference>
<organism evidence="3 4">
    <name type="scientific">Phenylobacterium montanum</name>
    <dbReference type="NCBI Taxonomy" id="2823693"/>
    <lineage>
        <taxon>Bacteria</taxon>
        <taxon>Pseudomonadati</taxon>
        <taxon>Pseudomonadota</taxon>
        <taxon>Alphaproteobacteria</taxon>
        <taxon>Caulobacterales</taxon>
        <taxon>Caulobacteraceae</taxon>
        <taxon>Phenylobacterium</taxon>
    </lineage>
</organism>
<dbReference type="KEGG" id="caul:KCG34_20420"/>
<evidence type="ECO:0000256" key="1">
    <source>
        <dbReference type="ARBA" id="ARBA00023002"/>
    </source>
</evidence>
<comment type="similarity">
    <text evidence="2">Belongs to the short-chain dehydrogenases/reductases (SDR) family.</text>
</comment>
<dbReference type="GO" id="GO:0016491">
    <property type="term" value="F:oxidoreductase activity"/>
    <property type="evidence" value="ECO:0007669"/>
    <property type="project" value="UniProtKB-KW"/>
</dbReference>
<keyword evidence="1" id="KW-0560">Oxidoreductase</keyword>
<dbReference type="SUPFAM" id="SSF51735">
    <property type="entry name" value="NAD(P)-binding Rossmann-fold domains"/>
    <property type="match status" value="1"/>
</dbReference>
<dbReference type="Gene3D" id="3.40.50.720">
    <property type="entry name" value="NAD(P)-binding Rossmann-like Domain"/>
    <property type="match status" value="1"/>
</dbReference>
<protein>
    <submittedName>
        <fullName evidence="3">SDR family NAD(P)-dependent oxidoreductase</fullName>
    </submittedName>
</protein>
<dbReference type="InterPro" id="IPR002347">
    <property type="entry name" value="SDR_fam"/>
</dbReference>
<dbReference type="InterPro" id="IPR036291">
    <property type="entry name" value="NAD(P)-bd_dom_sf"/>
</dbReference>